<reference evidence="2 3" key="1">
    <citation type="journal article" date="2014" name="Genome Announc.">
        <title>Draft Genome Sequence of the Antitrypanosomally Active Sponge-Associated Bacterium Actinokineospora sp. Strain EG49.</title>
        <authorList>
            <person name="Harjes J."/>
            <person name="Ryu T."/>
            <person name="Abdelmohsen U.R."/>
            <person name="Moitinho-Silva L."/>
            <person name="Horn H."/>
            <person name="Ravasi T."/>
            <person name="Hentschel U."/>
        </authorList>
    </citation>
    <scope>NUCLEOTIDE SEQUENCE [LARGE SCALE GENOMIC DNA]</scope>
    <source>
        <strain evidence="2 3">EG49</strain>
    </source>
</reference>
<sequence>MKVTDVENARTRRAPGAARSTEGGGARRDAVTSGAPRSDRG</sequence>
<dbReference type="Proteomes" id="UP000019277">
    <property type="component" value="Unassembled WGS sequence"/>
</dbReference>
<organism evidence="2 3">
    <name type="scientific">Actinokineospora spheciospongiae</name>
    <dbReference type="NCBI Taxonomy" id="909613"/>
    <lineage>
        <taxon>Bacteria</taxon>
        <taxon>Bacillati</taxon>
        <taxon>Actinomycetota</taxon>
        <taxon>Actinomycetes</taxon>
        <taxon>Pseudonocardiales</taxon>
        <taxon>Pseudonocardiaceae</taxon>
        <taxon>Actinokineospora</taxon>
    </lineage>
</organism>
<evidence type="ECO:0000313" key="2">
    <source>
        <dbReference type="EMBL" id="EWC63160.1"/>
    </source>
</evidence>
<comment type="caution">
    <text evidence="2">The sequence shown here is derived from an EMBL/GenBank/DDBJ whole genome shotgun (WGS) entry which is preliminary data.</text>
</comment>
<accession>W7IQM6</accession>
<evidence type="ECO:0000256" key="1">
    <source>
        <dbReference type="SAM" id="MobiDB-lite"/>
    </source>
</evidence>
<dbReference type="AlphaFoldDB" id="W7IQM6"/>
<name>W7IQM6_9PSEU</name>
<evidence type="ECO:0000313" key="3">
    <source>
        <dbReference type="Proteomes" id="UP000019277"/>
    </source>
</evidence>
<proteinExistence type="predicted"/>
<dbReference type="EMBL" id="AYXG01000053">
    <property type="protein sequence ID" value="EWC63160.1"/>
    <property type="molecule type" value="Genomic_DNA"/>
</dbReference>
<feature type="compositionally biased region" description="Basic and acidic residues" evidence="1">
    <location>
        <begin position="1"/>
        <end position="10"/>
    </location>
</feature>
<protein>
    <submittedName>
        <fullName evidence="2">Uncharacterized protein</fullName>
    </submittedName>
</protein>
<feature type="region of interest" description="Disordered" evidence="1">
    <location>
        <begin position="1"/>
        <end position="41"/>
    </location>
</feature>
<dbReference type="RefSeq" id="WP_267880589.1">
    <property type="nucleotide sequence ID" value="NZ_AYXG01000053.1"/>
</dbReference>
<gene>
    <name evidence="2" type="ORF">UO65_1526</name>
</gene>
<keyword evidence="3" id="KW-1185">Reference proteome</keyword>